<name>A0A3S5CS50_9PLAT</name>
<evidence type="ECO:0000313" key="2">
    <source>
        <dbReference type="EMBL" id="VEL32011.1"/>
    </source>
</evidence>
<evidence type="ECO:0000256" key="1">
    <source>
        <dbReference type="SAM" id="MobiDB-lite"/>
    </source>
</evidence>
<proteinExistence type="predicted"/>
<organism evidence="2 3">
    <name type="scientific">Protopolystoma xenopodis</name>
    <dbReference type="NCBI Taxonomy" id="117903"/>
    <lineage>
        <taxon>Eukaryota</taxon>
        <taxon>Metazoa</taxon>
        <taxon>Spiralia</taxon>
        <taxon>Lophotrochozoa</taxon>
        <taxon>Platyhelminthes</taxon>
        <taxon>Monogenea</taxon>
        <taxon>Polyopisthocotylea</taxon>
        <taxon>Polystomatidea</taxon>
        <taxon>Polystomatidae</taxon>
        <taxon>Protopolystoma</taxon>
    </lineage>
</organism>
<reference evidence="2" key="1">
    <citation type="submission" date="2018-11" db="EMBL/GenBank/DDBJ databases">
        <authorList>
            <consortium name="Pathogen Informatics"/>
        </authorList>
    </citation>
    <scope>NUCLEOTIDE SEQUENCE</scope>
</reference>
<dbReference type="AlphaFoldDB" id="A0A3S5CS50"/>
<dbReference type="EMBL" id="CAAALY010129203">
    <property type="protein sequence ID" value="VEL32011.1"/>
    <property type="molecule type" value="Genomic_DNA"/>
</dbReference>
<protein>
    <submittedName>
        <fullName evidence="2">Uncharacterized protein</fullName>
    </submittedName>
</protein>
<gene>
    <name evidence="2" type="ORF">PXEA_LOCUS25451</name>
</gene>
<feature type="compositionally biased region" description="Basic residues" evidence="1">
    <location>
        <begin position="154"/>
        <end position="199"/>
    </location>
</feature>
<feature type="region of interest" description="Disordered" evidence="1">
    <location>
        <begin position="60"/>
        <end position="122"/>
    </location>
</feature>
<feature type="compositionally biased region" description="Basic and acidic residues" evidence="1">
    <location>
        <begin position="212"/>
        <end position="231"/>
    </location>
</feature>
<evidence type="ECO:0000313" key="3">
    <source>
        <dbReference type="Proteomes" id="UP000784294"/>
    </source>
</evidence>
<dbReference type="Proteomes" id="UP000784294">
    <property type="component" value="Unassembled WGS sequence"/>
</dbReference>
<accession>A0A3S5CS50</accession>
<feature type="region of interest" description="Disordered" evidence="1">
    <location>
        <begin position="140"/>
        <end position="231"/>
    </location>
</feature>
<sequence length="245" mass="28298">MNGRPEETSRRTFKSILLPASEQDRIRSRGNHQTKCTNQNVKANGECNGVIDGGGRVFDKANGPTSPGYPLASIPLTGLNDSSRDDNGLQRSRVPSDGRYSTKRWHQVTGQQDRSQQGHKMAAGATITEMLQLEVIPEHLSTDNKNQDAEKPQKKPRTHQHCHRHQHNPRHHHDSNQHHCRRCQRRHQHHHQYRSHKQSSQHTARSKQQIAENHRHDRRDNHDKQQRENKVGLELNYNLCFPQSS</sequence>
<comment type="caution">
    <text evidence="2">The sequence shown here is derived from an EMBL/GenBank/DDBJ whole genome shotgun (WGS) entry which is preliminary data.</text>
</comment>
<feature type="compositionally biased region" description="Basic and acidic residues" evidence="1">
    <location>
        <begin position="140"/>
        <end position="153"/>
    </location>
</feature>
<keyword evidence="3" id="KW-1185">Reference proteome</keyword>